<dbReference type="PROSITE" id="PS51257">
    <property type="entry name" value="PROKAR_LIPOPROTEIN"/>
    <property type="match status" value="1"/>
</dbReference>
<dbReference type="InterPro" id="IPR029000">
    <property type="entry name" value="Cyclophilin-like_dom_sf"/>
</dbReference>
<comment type="catalytic activity">
    <reaction evidence="1 5">
        <text>[protein]-peptidylproline (omega=180) = [protein]-peptidylproline (omega=0)</text>
        <dbReference type="Rhea" id="RHEA:16237"/>
        <dbReference type="Rhea" id="RHEA-COMP:10747"/>
        <dbReference type="Rhea" id="RHEA-COMP:10748"/>
        <dbReference type="ChEBI" id="CHEBI:83833"/>
        <dbReference type="ChEBI" id="CHEBI:83834"/>
        <dbReference type="EC" id="5.2.1.8"/>
    </reaction>
</comment>
<dbReference type="Pfam" id="PF00160">
    <property type="entry name" value="Pro_isomerase"/>
    <property type="match status" value="1"/>
</dbReference>
<evidence type="ECO:0000256" key="2">
    <source>
        <dbReference type="ARBA" id="ARBA00013194"/>
    </source>
</evidence>
<dbReference type="InterPro" id="IPR046357">
    <property type="entry name" value="PPIase_dom_sf"/>
</dbReference>
<dbReference type="PANTHER" id="PTHR45625">
    <property type="entry name" value="PEPTIDYL-PROLYL CIS-TRANS ISOMERASE-RELATED"/>
    <property type="match status" value="1"/>
</dbReference>
<accession>A0A2S7W927</accession>
<keyword evidence="9" id="KW-1185">Reference proteome</keyword>
<dbReference type="InterPro" id="IPR002130">
    <property type="entry name" value="Cyclophilin-type_PPIase_dom"/>
</dbReference>
<keyword evidence="4 5" id="KW-0413">Isomerase</keyword>
<dbReference type="PROSITE" id="PS50072">
    <property type="entry name" value="CSA_PPIASE_2"/>
    <property type="match status" value="1"/>
</dbReference>
<dbReference type="GO" id="GO:0003755">
    <property type="term" value="F:peptidyl-prolyl cis-trans isomerase activity"/>
    <property type="evidence" value="ECO:0007669"/>
    <property type="project" value="UniProtKB-KW"/>
</dbReference>
<feature type="domain" description="PPIase FKBP-type" evidence="6">
    <location>
        <begin position="294"/>
        <end position="383"/>
    </location>
</feature>
<dbReference type="PROSITE" id="PS50059">
    <property type="entry name" value="FKBP_PPIASE"/>
    <property type="match status" value="1"/>
</dbReference>
<evidence type="ECO:0000256" key="1">
    <source>
        <dbReference type="ARBA" id="ARBA00000971"/>
    </source>
</evidence>
<dbReference type="OrthoDB" id="9807797at2"/>
<comment type="caution">
    <text evidence="8">The sequence shown here is derived from an EMBL/GenBank/DDBJ whole genome shotgun (WGS) entry which is preliminary data.</text>
</comment>
<evidence type="ECO:0000313" key="9">
    <source>
        <dbReference type="Proteomes" id="UP000237608"/>
    </source>
</evidence>
<dbReference type="Pfam" id="PF00254">
    <property type="entry name" value="FKBP_C"/>
    <property type="match status" value="1"/>
</dbReference>
<dbReference type="PANTHER" id="PTHR45625:SF4">
    <property type="entry name" value="PEPTIDYLPROLYL ISOMERASE DOMAIN AND WD REPEAT-CONTAINING PROTEIN 1"/>
    <property type="match status" value="1"/>
</dbReference>
<gene>
    <name evidence="8" type="ORF">BTO13_02055</name>
</gene>
<organism evidence="8 9">
    <name type="scientific">Polaribacter gangjinensis</name>
    <dbReference type="NCBI Taxonomy" id="574710"/>
    <lineage>
        <taxon>Bacteria</taxon>
        <taxon>Pseudomonadati</taxon>
        <taxon>Bacteroidota</taxon>
        <taxon>Flavobacteriia</taxon>
        <taxon>Flavobacteriales</taxon>
        <taxon>Flavobacteriaceae</taxon>
    </lineage>
</organism>
<dbReference type="SUPFAM" id="SSF50891">
    <property type="entry name" value="Cyclophilin-like"/>
    <property type="match status" value="1"/>
</dbReference>
<keyword evidence="3 5" id="KW-0697">Rotamase</keyword>
<dbReference type="CDD" id="cd00317">
    <property type="entry name" value="cyclophilin"/>
    <property type="match status" value="1"/>
</dbReference>
<proteinExistence type="predicted"/>
<dbReference type="InterPro" id="IPR001179">
    <property type="entry name" value="PPIase_FKBP_dom"/>
</dbReference>
<dbReference type="PRINTS" id="PR00153">
    <property type="entry name" value="CSAPPISMRASE"/>
</dbReference>
<dbReference type="SUPFAM" id="SSF54534">
    <property type="entry name" value="FKBP-like"/>
    <property type="match status" value="1"/>
</dbReference>
<protein>
    <recommendedName>
        <fullName evidence="2 5">peptidylprolyl isomerase</fullName>
        <ecNumber evidence="2 5">5.2.1.8</ecNumber>
    </recommendedName>
</protein>
<dbReference type="InterPro" id="IPR044666">
    <property type="entry name" value="Cyclophilin_A-like"/>
</dbReference>
<dbReference type="EC" id="5.2.1.8" evidence="2 5"/>
<feature type="domain" description="PPIase cyclophilin-type" evidence="7">
    <location>
        <begin position="37"/>
        <end position="197"/>
    </location>
</feature>
<sequence>MKYLKLLLLIPFIFSCNSTKYEGLKDGLYAEIQTNKGDILLELYYEDVPMTVASFVSLAEGNNEKVPDSIKGKKYYDGIRFHRVVNNFIIQAGDPTETGKGFPGYRFGDEFPVDENNEYVYTHNDYGVLSMGNSGPDTNGSQFFITKTPSQHLDGKHAVFGKTIINSLQLKELKNQFSDTNKLQKAIDSLRLSVVNSIVQFDTIKTIKIIRIGDDAKKFDAPKVFEEEMVQYELGEEGRQKIKDAIEEKRYNEYLVNRNAFYAKLDESNAIKTASGLGFLVLKSNPKGQKVVDHKSIRAHFSLFLADGKKIQSTEDSGAPLVFRLDDKQRPMITGFAEGVRMMREGEKARLFVPYYIGFGEAAYGPFPAKSDLIFEVEIIEIEK</sequence>
<evidence type="ECO:0000259" key="7">
    <source>
        <dbReference type="PROSITE" id="PS50072"/>
    </source>
</evidence>
<evidence type="ECO:0000259" key="6">
    <source>
        <dbReference type="PROSITE" id="PS50059"/>
    </source>
</evidence>
<dbReference type="Gene3D" id="2.40.100.10">
    <property type="entry name" value="Cyclophilin-like"/>
    <property type="match status" value="1"/>
</dbReference>
<dbReference type="AlphaFoldDB" id="A0A2S7W927"/>
<evidence type="ECO:0000256" key="3">
    <source>
        <dbReference type="ARBA" id="ARBA00023110"/>
    </source>
</evidence>
<dbReference type="Proteomes" id="UP000237608">
    <property type="component" value="Unassembled WGS sequence"/>
</dbReference>
<reference evidence="8 9" key="1">
    <citation type="submission" date="2016-12" db="EMBL/GenBank/DDBJ databases">
        <title>Trade-off between light-utilization and light-protection in marine flavobacteria.</title>
        <authorList>
            <person name="Kumagai Y."/>
            <person name="Yoshizawa S."/>
            <person name="Kogure K."/>
            <person name="Iwasaki W."/>
        </authorList>
    </citation>
    <scope>NUCLEOTIDE SEQUENCE [LARGE SCALE GENOMIC DNA]</scope>
    <source>
        <strain evidence="8 9">KCTC 22729</strain>
    </source>
</reference>
<evidence type="ECO:0000256" key="4">
    <source>
        <dbReference type="ARBA" id="ARBA00023235"/>
    </source>
</evidence>
<dbReference type="Gene3D" id="3.10.50.40">
    <property type="match status" value="1"/>
</dbReference>
<dbReference type="EMBL" id="MSCL01000001">
    <property type="protein sequence ID" value="PQJ74130.1"/>
    <property type="molecule type" value="Genomic_DNA"/>
</dbReference>
<evidence type="ECO:0000313" key="8">
    <source>
        <dbReference type="EMBL" id="PQJ74130.1"/>
    </source>
</evidence>
<dbReference type="RefSeq" id="WP_105045280.1">
    <property type="nucleotide sequence ID" value="NZ_CP150662.1"/>
</dbReference>
<name>A0A2S7W927_9FLAO</name>
<evidence type="ECO:0000256" key="5">
    <source>
        <dbReference type="PROSITE-ProRule" id="PRU00277"/>
    </source>
</evidence>